<evidence type="ECO:0000256" key="6">
    <source>
        <dbReference type="ARBA" id="ARBA00022989"/>
    </source>
</evidence>
<keyword evidence="4 9" id="KW-0812">Transmembrane</keyword>
<evidence type="ECO:0000256" key="7">
    <source>
        <dbReference type="ARBA" id="ARBA00023010"/>
    </source>
</evidence>
<dbReference type="GO" id="GO:0008320">
    <property type="term" value="F:protein transmembrane transporter activity"/>
    <property type="evidence" value="ECO:0007669"/>
    <property type="project" value="UniProtKB-UniRule"/>
</dbReference>
<dbReference type="GO" id="GO:0009306">
    <property type="term" value="P:protein secretion"/>
    <property type="evidence" value="ECO:0007669"/>
    <property type="project" value="UniProtKB-UniRule"/>
</dbReference>
<dbReference type="NCBIfam" id="TIGR00964">
    <property type="entry name" value="secE_bact"/>
    <property type="match status" value="1"/>
</dbReference>
<dbReference type="Pfam" id="PF00584">
    <property type="entry name" value="SecE"/>
    <property type="match status" value="1"/>
</dbReference>
<organism evidence="11 12">
    <name type="scientific">Candidatus Merdicola faecigallinarum</name>
    <dbReference type="NCBI Taxonomy" id="2840862"/>
    <lineage>
        <taxon>Bacteria</taxon>
        <taxon>Bacillati</taxon>
        <taxon>Bacillota</taxon>
        <taxon>Clostridia</taxon>
        <taxon>Candidatus Merdicola</taxon>
    </lineage>
</organism>
<feature type="transmembrane region" description="Helical" evidence="9">
    <location>
        <begin position="42"/>
        <end position="63"/>
    </location>
</feature>
<evidence type="ECO:0000313" key="12">
    <source>
        <dbReference type="Proteomes" id="UP000824093"/>
    </source>
</evidence>
<comment type="caution">
    <text evidence="11">The sequence shown here is derived from an EMBL/GenBank/DDBJ whole genome shotgun (WGS) entry which is preliminary data.</text>
</comment>
<dbReference type="GO" id="GO:0005886">
    <property type="term" value="C:plasma membrane"/>
    <property type="evidence" value="ECO:0007669"/>
    <property type="project" value="UniProtKB-SubCell"/>
</dbReference>
<dbReference type="InterPro" id="IPR001901">
    <property type="entry name" value="Translocase_SecE/Sec61-g"/>
</dbReference>
<dbReference type="PANTHER" id="PTHR33910">
    <property type="entry name" value="PROTEIN TRANSLOCASE SUBUNIT SECE"/>
    <property type="match status" value="1"/>
</dbReference>
<keyword evidence="3 9" id="KW-1003">Cell membrane</keyword>
<keyword evidence="7 9" id="KW-0811">Translocation</keyword>
<dbReference type="GO" id="GO:0006605">
    <property type="term" value="P:protein targeting"/>
    <property type="evidence" value="ECO:0007669"/>
    <property type="project" value="UniProtKB-UniRule"/>
</dbReference>
<reference evidence="11" key="1">
    <citation type="submission" date="2020-10" db="EMBL/GenBank/DDBJ databases">
        <authorList>
            <person name="Gilroy R."/>
        </authorList>
    </citation>
    <scope>NUCLEOTIDE SEQUENCE</scope>
    <source>
        <strain evidence="11">CHK195-15760</strain>
    </source>
</reference>
<dbReference type="HAMAP" id="MF_00422">
    <property type="entry name" value="SecE"/>
    <property type="match status" value="1"/>
</dbReference>
<evidence type="ECO:0000256" key="9">
    <source>
        <dbReference type="HAMAP-Rule" id="MF_00422"/>
    </source>
</evidence>
<accession>A0A9D1M2D6</accession>
<dbReference type="Gene3D" id="1.20.5.1030">
    <property type="entry name" value="Preprotein translocase secy subunit"/>
    <property type="match status" value="1"/>
</dbReference>
<dbReference type="AlphaFoldDB" id="A0A9D1M2D6"/>
<dbReference type="InterPro" id="IPR038379">
    <property type="entry name" value="SecE_sf"/>
</dbReference>
<keyword evidence="5 9" id="KW-0653">Protein transport</keyword>
<proteinExistence type="inferred from homology"/>
<comment type="similarity">
    <text evidence="9">Belongs to the SecE/SEC61-gamma family.</text>
</comment>
<sequence length="119" mass="13239">MAKDSKNKVSKDVKKNNKDKRGFGKDFKAELKKVIWPTPKQLLNNTMAVITIVLLVAVIVFILDLGFEALNTYGINKLKTMVNNTVVENVVENNTVDVNQTTTNESNVSNQVESNNTAQ</sequence>
<keyword evidence="6 9" id="KW-1133">Transmembrane helix</keyword>
<protein>
    <recommendedName>
        <fullName evidence="9">Protein translocase subunit SecE</fullName>
    </recommendedName>
</protein>
<comment type="function">
    <text evidence="9">Essential subunit of the Sec protein translocation channel SecYEG. Clamps together the 2 halves of SecY. May contact the channel plug during translocation.</text>
</comment>
<dbReference type="InterPro" id="IPR005807">
    <property type="entry name" value="SecE_bac"/>
</dbReference>
<dbReference type="EMBL" id="DVNH01000058">
    <property type="protein sequence ID" value="HIU52395.1"/>
    <property type="molecule type" value="Genomic_DNA"/>
</dbReference>
<evidence type="ECO:0000313" key="11">
    <source>
        <dbReference type="EMBL" id="HIU52395.1"/>
    </source>
</evidence>
<evidence type="ECO:0000256" key="4">
    <source>
        <dbReference type="ARBA" id="ARBA00022692"/>
    </source>
</evidence>
<comment type="subcellular location">
    <subcellularLocation>
        <location evidence="9">Cell membrane</location>
        <topology evidence="9">Single-pass membrane protein</topology>
    </subcellularLocation>
    <subcellularLocation>
        <location evidence="1">Membrane</location>
    </subcellularLocation>
</comment>
<dbReference type="GO" id="GO:0043952">
    <property type="term" value="P:protein transport by the Sec complex"/>
    <property type="evidence" value="ECO:0007669"/>
    <property type="project" value="UniProtKB-UniRule"/>
</dbReference>
<evidence type="ECO:0000256" key="8">
    <source>
        <dbReference type="ARBA" id="ARBA00023136"/>
    </source>
</evidence>
<keyword evidence="2 9" id="KW-0813">Transport</keyword>
<keyword evidence="8 9" id="KW-0472">Membrane</keyword>
<comment type="subunit">
    <text evidence="9">Component of the Sec protein translocase complex. Heterotrimer consisting of SecY, SecE and SecG subunits. The heterotrimers can form oligomers, although 1 heterotrimer is thought to be able to translocate proteins. Interacts with the ribosome. Interacts with SecDF, and other proteins may be involved. Interacts with SecA.</text>
</comment>
<name>A0A9D1M2D6_9FIRM</name>
<feature type="region of interest" description="Disordered" evidence="10">
    <location>
        <begin position="1"/>
        <end position="22"/>
    </location>
</feature>
<feature type="region of interest" description="Disordered" evidence="10">
    <location>
        <begin position="97"/>
        <end position="119"/>
    </location>
</feature>
<evidence type="ECO:0000256" key="5">
    <source>
        <dbReference type="ARBA" id="ARBA00022927"/>
    </source>
</evidence>
<dbReference type="PANTHER" id="PTHR33910:SF1">
    <property type="entry name" value="PROTEIN TRANSLOCASE SUBUNIT SECE"/>
    <property type="match status" value="1"/>
</dbReference>
<dbReference type="Proteomes" id="UP000824093">
    <property type="component" value="Unassembled WGS sequence"/>
</dbReference>
<evidence type="ECO:0000256" key="2">
    <source>
        <dbReference type="ARBA" id="ARBA00022448"/>
    </source>
</evidence>
<dbReference type="GO" id="GO:0065002">
    <property type="term" value="P:intracellular protein transmembrane transport"/>
    <property type="evidence" value="ECO:0007669"/>
    <property type="project" value="UniProtKB-UniRule"/>
</dbReference>
<evidence type="ECO:0000256" key="10">
    <source>
        <dbReference type="SAM" id="MobiDB-lite"/>
    </source>
</evidence>
<gene>
    <name evidence="9 11" type="primary">secE</name>
    <name evidence="11" type="ORF">IAB70_07310</name>
</gene>
<reference evidence="11" key="2">
    <citation type="journal article" date="2021" name="PeerJ">
        <title>Extensive microbial diversity within the chicken gut microbiome revealed by metagenomics and culture.</title>
        <authorList>
            <person name="Gilroy R."/>
            <person name="Ravi A."/>
            <person name="Getino M."/>
            <person name="Pursley I."/>
            <person name="Horton D.L."/>
            <person name="Alikhan N.F."/>
            <person name="Baker D."/>
            <person name="Gharbi K."/>
            <person name="Hall N."/>
            <person name="Watson M."/>
            <person name="Adriaenssens E.M."/>
            <person name="Foster-Nyarko E."/>
            <person name="Jarju S."/>
            <person name="Secka A."/>
            <person name="Antonio M."/>
            <person name="Oren A."/>
            <person name="Chaudhuri R.R."/>
            <person name="La Ragione R."/>
            <person name="Hildebrand F."/>
            <person name="Pallen M.J."/>
        </authorList>
    </citation>
    <scope>NUCLEOTIDE SEQUENCE</scope>
    <source>
        <strain evidence="11">CHK195-15760</strain>
    </source>
</reference>
<dbReference type="PROSITE" id="PS01067">
    <property type="entry name" value="SECE_SEC61G"/>
    <property type="match status" value="1"/>
</dbReference>
<evidence type="ECO:0000256" key="3">
    <source>
        <dbReference type="ARBA" id="ARBA00022475"/>
    </source>
</evidence>
<evidence type="ECO:0000256" key="1">
    <source>
        <dbReference type="ARBA" id="ARBA00004370"/>
    </source>
</evidence>